<dbReference type="AlphaFoldDB" id="A0A9J6PSG3"/>
<dbReference type="Pfam" id="PF12318">
    <property type="entry name" value="FAD-SLDH"/>
    <property type="match status" value="1"/>
</dbReference>
<keyword evidence="3" id="KW-1185">Reference proteome</keyword>
<dbReference type="InterPro" id="IPR024651">
    <property type="entry name" value="FAD-SLDH_ssu"/>
</dbReference>
<gene>
    <name evidence="2" type="ORF">N5923_09280</name>
</gene>
<organism evidence="2 3">
    <name type="scientific">Winslowiella arboricola</name>
    <dbReference type="NCBI Taxonomy" id="2978220"/>
    <lineage>
        <taxon>Bacteria</taxon>
        <taxon>Pseudomonadati</taxon>
        <taxon>Pseudomonadota</taxon>
        <taxon>Gammaproteobacteria</taxon>
        <taxon>Enterobacterales</taxon>
        <taxon>Erwiniaceae</taxon>
        <taxon>Winslowiella</taxon>
    </lineage>
</organism>
<comment type="caution">
    <text evidence="2">The sequence shown here is derived from an EMBL/GenBank/DDBJ whole genome shotgun (WGS) entry which is preliminary data.</text>
</comment>
<sequence length="173" mass="18956">MITRRQLLISGAAMCGFAALKPALSWASLPAANSDLSVFSSLSKLLTRRTALSQVVSARALHCLTAEDTDFLVKMHTLTDALHRAGITDVDQLNNHPIMQNRLASEAIKKIVSAWYLGFTGTPVSMRAVDNTRFVTYTDALMYGPTIDATVIPTYSRGHTNYWTQPPATIKND</sequence>
<feature type="chain" id="PRO_5039950381" evidence="1">
    <location>
        <begin position="28"/>
        <end position="173"/>
    </location>
</feature>
<proteinExistence type="predicted"/>
<dbReference type="EMBL" id="JAODIM010000039">
    <property type="protein sequence ID" value="MCU5777684.1"/>
    <property type="molecule type" value="Genomic_DNA"/>
</dbReference>
<protein>
    <submittedName>
        <fullName evidence="2">Sorbitol dehydrogenase family protein</fullName>
    </submittedName>
</protein>
<accession>A0A9J6PSG3</accession>
<evidence type="ECO:0000313" key="2">
    <source>
        <dbReference type="EMBL" id="MCU5777684.1"/>
    </source>
</evidence>
<evidence type="ECO:0000256" key="1">
    <source>
        <dbReference type="SAM" id="SignalP"/>
    </source>
</evidence>
<reference evidence="2" key="1">
    <citation type="submission" date="2022-09" db="EMBL/GenBank/DDBJ databases">
        <title>Winslowiella arboricola sp. nov., isolated from bleeding cankers on broadleaf hosts.</title>
        <authorList>
            <person name="Brady C."/>
            <person name="Kaur S."/>
            <person name="Crampton B."/>
            <person name="Maddock D."/>
            <person name="Arnold D."/>
            <person name="Denman S."/>
        </authorList>
    </citation>
    <scope>NUCLEOTIDE SEQUENCE</scope>
    <source>
        <strain evidence="2">BAC 15a-03b</strain>
    </source>
</reference>
<dbReference type="Proteomes" id="UP001064262">
    <property type="component" value="Unassembled WGS sequence"/>
</dbReference>
<feature type="signal peptide" evidence="1">
    <location>
        <begin position="1"/>
        <end position="27"/>
    </location>
</feature>
<dbReference type="RefSeq" id="WP_267143089.1">
    <property type="nucleotide sequence ID" value="NZ_JAODIL010000075.1"/>
</dbReference>
<name>A0A9J6PSG3_9GAMM</name>
<keyword evidence="1" id="KW-0732">Signal</keyword>
<evidence type="ECO:0000313" key="3">
    <source>
        <dbReference type="Proteomes" id="UP001064262"/>
    </source>
</evidence>